<comment type="caution">
    <text evidence="1">The sequence shown here is derived from an EMBL/GenBank/DDBJ whole genome shotgun (WGS) entry which is preliminary data.</text>
</comment>
<accession>A0ABN8MDC1</accession>
<feature type="non-terminal residue" evidence="1">
    <location>
        <position position="1"/>
    </location>
</feature>
<dbReference type="Proteomes" id="UP001159427">
    <property type="component" value="Unassembled WGS sequence"/>
</dbReference>
<organism evidence="1 2">
    <name type="scientific">Porites evermanni</name>
    <dbReference type="NCBI Taxonomy" id="104178"/>
    <lineage>
        <taxon>Eukaryota</taxon>
        <taxon>Metazoa</taxon>
        <taxon>Cnidaria</taxon>
        <taxon>Anthozoa</taxon>
        <taxon>Hexacorallia</taxon>
        <taxon>Scleractinia</taxon>
        <taxon>Fungiina</taxon>
        <taxon>Poritidae</taxon>
        <taxon>Porites</taxon>
    </lineage>
</organism>
<name>A0ABN8MDC1_9CNID</name>
<protein>
    <submittedName>
        <fullName evidence="1">Uncharacterized protein</fullName>
    </submittedName>
</protein>
<gene>
    <name evidence="1" type="ORF">PEVE_00029583</name>
</gene>
<evidence type="ECO:0000313" key="2">
    <source>
        <dbReference type="Proteomes" id="UP001159427"/>
    </source>
</evidence>
<keyword evidence="2" id="KW-1185">Reference proteome</keyword>
<dbReference type="EMBL" id="CALNXI010000414">
    <property type="protein sequence ID" value="CAH3026640.1"/>
    <property type="molecule type" value="Genomic_DNA"/>
</dbReference>
<evidence type="ECO:0000313" key="1">
    <source>
        <dbReference type="EMBL" id="CAH3026640.1"/>
    </source>
</evidence>
<sequence length="140" mass="16221">FTANLCLLFTLERAWDGFEQDFQRPKFQDAAHPRIHCSEGVGVTIRGRRHLVFASDRQIEVLTKSKTWYISRTFPPATWSVYMEAVRTNNDLEGWHNALNRRGKGRAQLPLYILIQLLHKEAALVSLQTRVRQKTARTSV</sequence>
<proteinExistence type="predicted"/>
<reference evidence="1 2" key="1">
    <citation type="submission" date="2022-05" db="EMBL/GenBank/DDBJ databases">
        <authorList>
            <consortium name="Genoscope - CEA"/>
            <person name="William W."/>
        </authorList>
    </citation>
    <scope>NUCLEOTIDE SEQUENCE [LARGE SCALE GENOMIC DNA]</scope>
</reference>